<dbReference type="STRING" id="930990.A0A067N032"/>
<feature type="domain" description="MIOS-like alpha-solenoid" evidence="2">
    <location>
        <begin position="701"/>
        <end position="835"/>
    </location>
</feature>
<dbReference type="Pfam" id="PF21719">
    <property type="entry name" value="MIOS_a-sol"/>
    <property type="match status" value="1"/>
</dbReference>
<dbReference type="InterPro" id="IPR015943">
    <property type="entry name" value="WD40/YVTN_repeat-like_dom_sf"/>
</dbReference>
<proteinExistence type="predicted"/>
<dbReference type="PANTHER" id="PTHR16453">
    <property type="entry name" value="WD40 DOMAIN-CONTAINING PROTEIN MIO FAMILY MEMBER"/>
    <property type="match status" value="1"/>
</dbReference>
<dbReference type="Pfam" id="PF21720">
    <property type="entry name" value="MIOS_WD40"/>
    <property type="match status" value="1"/>
</dbReference>
<keyword evidence="4" id="KW-1185">Reference proteome</keyword>
<dbReference type="SUPFAM" id="SSF50978">
    <property type="entry name" value="WD40 repeat-like"/>
    <property type="match status" value="1"/>
</dbReference>
<dbReference type="FunCoup" id="A0A067N032">
    <property type="interactions" value="563"/>
</dbReference>
<dbReference type="OrthoDB" id="341486at2759"/>
<dbReference type="InterPro" id="IPR037593">
    <property type="entry name" value="MIOS/Sea4"/>
</dbReference>
<evidence type="ECO:0000259" key="2">
    <source>
        <dbReference type="Pfam" id="PF21719"/>
    </source>
</evidence>
<dbReference type="InterPro" id="IPR036322">
    <property type="entry name" value="WD40_repeat_dom_sf"/>
</dbReference>
<dbReference type="PANTHER" id="PTHR16453:SF9">
    <property type="entry name" value="GATOR COMPLEX PROTEIN MIOS"/>
    <property type="match status" value="1"/>
</dbReference>
<evidence type="ECO:0000313" key="3">
    <source>
        <dbReference type="EMBL" id="KDQ21229.1"/>
    </source>
</evidence>
<dbReference type="AlphaFoldDB" id="A0A067N032"/>
<reference evidence="4" key="1">
    <citation type="journal article" date="2014" name="Proc. Natl. Acad. Sci. U.S.A.">
        <title>Extensive sampling of basidiomycete genomes demonstrates inadequacy of the white-rot/brown-rot paradigm for wood decay fungi.</title>
        <authorList>
            <person name="Riley R."/>
            <person name="Salamov A.A."/>
            <person name="Brown D.W."/>
            <person name="Nagy L.G."/>
            <person name="Floudas D."/>
            <person name="Held B.W."/>
            <person name="Levasseur A."/>
            <person name="Lombard V."/>
            <person name="Morin E."/>
            <person name="Otillar R."/>
            <person name="Lindquist E.A."/>
            <person name="Sun H."/>
            <person name="LaButti K.M."/>
            <person name="Schmutz J."/>
            <person name="Jabbour D."/>
            <person name="Luo H."/>
            <person name="Baker S.E."/>
            <person name="Pisabarro A.G."/>
            <person name="Walton J.D."/>
            <person name="Blanchette R.A."/>
            <person name="Henrissat B."/>
            <person name="Martin F."/>
            <person name="Cullen D."/>
            <person name="Hibbett D.S."/>
            <person name="Grigoriev I.V."/>
        </authorList>
    </citation>
    <scope>NUCLEOTIDE SEQUENCE [LARGE SCALE GENOMIC DNA]</scope>
    <source>
        <strain evidence="4">FD-172 SS1</strain>
    </source>
</reference>
<protein>
    <recommendedName>
        <fullName evidence="2">MIOS-like alpha-solenoid domain-containing protein</fullName>
    </recommendedName>
</protein>
<dbReference type="GO" id="GO:0005737">
    <property type="term" value="C:cytoplasm"/>
    <property type="evidence" value="ECO:0007669"/>
    <property type="project" value="TreeGrafter"/>
</dbReference>
<feature type="compositionally biased region" description="Polar residues" evidence="1">
    <location>
        <begin position="628"/>
        <end position="652"/>
    </location>
</feature>
<dbReference type="InterPro" id="IPR049092">
    <property type="entry name" value="MIOS_a-sol"/>
</dbReference>
<evidence type="ECO:0000256" key="1">
    <source>
        <dbReference type="SAM" id="MobiDB-lite"/>
    </source>
</evidence>
<dbReference type="EMBL" id="KL198016">
    <property type="protein sequence ID" value="KDQ21229.1"/>
    <property type="molecule type" value="Genomic_DNA"/>
</dbReference>
<name>A0A067N032_BOTB1</name>
<accession>A0A067N032</accession>
<gene>
    <name evidence="3" type="ORF">BOTBODRAFT_168544</name>
</gene>
<dbReference type="Gene3D" id="2.130.10.10">
    <property type="entry name" value="YVTN repeat-like/Quinoprotein amine dehydrogenase"/>
    <property type="match status" value="1"/>
</dbReference>
<dbReference type="Proteomes" id="UP000027195">
    <property type="component" value="Unassembled WGS sequence"/>
</dbReference>
<evidence type="ECO:0000313" key="4">
    <source>
        <dbReference type="Proteomes" id="UP000027195"/>
    </source>
</evidence>
<feature type="region of interest" description="Disordered" evidence="1">
    <location>
        <begin position="623"/>
        <end position="674"/>
    </location>
</feature>
<dbReference type="GO" id="GO:1904263">
    <property type="term" value="P:positive regulation of TORC1 signaling"/>
    <property type="evidence" value="ECO:0007669"/>
    <property type="project" value="TreeGrafter"/>
</dbReference>
<dbReference type="HOGENOM" id="CLU_005843_0_0_1"/>
<sequence>MQAQPIQKSIETWRTVMWDPHGSSRFIASGSNEVKLYEWVPNRSKIRLLNVQSDLPLMRARNCMAWSPHSSYKDLIAVGLGTGQIDFIRLDASLEPTPDSHNSFGSPWAMSYNNRPARAFTCLAFSPADSGYLAAGLDRSRGEPGLLIWSVENAPANPVDTSRSTLLTPRSLPQSPLDFSRPMPLGPPETVSSITFVPSTPSLLIAGTGHRSIRLFDLRSSFSTGSATDFIQTKSVYGLCADPFNEYRIASHGDELCHLWDRRRLREPVLAFAETDAGAKGKASGISTITFSHSRRGVIGTLEKQGNAVQLWDIYSGRRAPADENRIPYRLERRSLPEKAMRAQLATPRSTRGSTPEYDSSWAYDKLPLLAHARTAKSFNRHLSSFTFVPTPPAPHEMLSIITVAGDGSLDISPVPDLPRHTWSPRGSFVVGNGFSTHSYSADTSGTKSTGATTPAVEELNPDAQHEKIRLSRSPQRPFVFPETPGSTGHDKDNLLGIYHNNGRSAPLRMVSTELFDGKGEDHAHTSKSARAAEARTVAKRAFRQVRDDISMVIKRRVIDGYGIADTSLNAAVVEHEPDLGKSLAGVWEWLGQTKVFLDMDTNTSPSFDFTFKGVQAIWEGFPPTRPIDQTETSLQVGPSRKTTPPTISHGPSSAGRAPKRSQVRQRSAQETQRDEFDKAVNVLMLGRFDGRGVPALSVSTTKVNRRILALSIVGWDFPDDEFQEEMKAWEEDGMSSKAACWAVFLKHYELAIELLMRNERHQALSGTIAVFLTQASAKQDSVNVWHEHCKRMALRIDDPYLRVMLSHLANETWSDILEDESLPLLDRLSIALRFLNDSQLTSYLRRLSTKLTKVGDIQGLLLTGLTPSGMGLLQNYVNSTGDVQTAAILGSFVVPASFKDVRVVRWVEAYHALLDGWQLFHLRCRFDIERGEMFKRMIASGKVAPFEWVHRQLSIRCNYCNRVVNSREPLEVVVPMAALSGSGLGVSRAGPARVKVSVQS</sequence>
<dbReference type="InParanoid" id="A0A067N032"/>
<organism evidence="3 4">
    <name type="scientific">Botryobasidium botryosum (strain FD-172 SS1)</name>
    <dbReference type="NCBI Taxonomy" id="930990"/>
    <lineage>
        <taxon>Eukaryota</taxon>
        <taxon>Fungi</taxon>
        <taxon>Dikarya</taxon>
        <taxon>Basidiomycota</taxon>
        <taxon>Agaricomycotina</taxon>
        <taxon>Agaricomycetes</taxon>
        <taxon>Cantharellales</taxon>
        <taxon>Botryobasidiaceae</taxon>
        <taxon>Botryobasidium</taxon>
    </lineage>
</organism>